<protein>
    <submittedName>
        <fullName evidence="2">Uncharacterized protein</fullName>
    </submittedName>
</protein>
<dbReference type="EMBL" id="LN831302">
    <property type="protein sequence ID" value="CQH60500.1"/>
    <property type="molecule type" value="Genomic_DNA"/>
</dbReference>
<evidence type="ECO:0000256" key="1">
    <source>
        <dbReference type="SAM" id="MobiDB-lite"/>
    </source>
</evidence>
<dbReference type="AlphaFoldDB" id="A0A0U5H5N4"/>
<dbReference type="KEGG" id="hhb:Hhub_3226"/>
<proteinExistence type="predicted"/>
<dbReference type="Proteomes" id="UP000066737">
    <property type="component" value="Chromosome I"/>
</dbReference>
<evidence type="ECO:0000313" key="2">
    <source>
        <dbReference type="EMBL" id="CQH60500.1"/>
    </source>
</evidence>
<dbReference type="STRING" id="1407499.HHUB_3226"/>
<dbReference type="GeneID" id="54851173"/>
<gene>
    <name evidence="2" type="ORF">HHUB_3226</name>
</gene>
<accession>A0A0U5H5N4</accession>
<reference evidence="3" key="1">
    <citation type="journal article" date="2016" name="Environ. Microbiol.">
        <title>The complete genome of a viable archaeum isolated from 123-million-year-old rock salt.</title>
        <authorList>
            <person name="Jaakkola S.T."/>
            <person name="Pfeiffer F."/>
            <person name="Ravantti J.J."/>
            <person name="Guo Q."/>
            <person name="Liu Y."/>
            <person name="Chen X."/>
            <person name="Ma H."/>
            <person name="Yang C."/>
            <person name="Oksanen H.M."/>
            <person name="Bamford D.H."/>
        </authorList>
    </citation>
    <scope>NUCLEOTIDE SEQUENCE</scope>
    <source>
        <strain evidence="3">JI20-1</strain>
    </source>
</reference>
<sequence length="52" mass="6016">MAEAALFVLFALFAVAAPLVLYSLVRSEAEDTDRMSREEARERVSRERDDRR</sequence>
<name>A0A0U5H5N4_9EURY</name>
<dbReference type="InterPro" id="IPR058456">
    <property type="entry name" value="DUF8143"/>
</dbReference>
<dbReference type="Pfam" id="PF26467">
    <property type="entry name" value="DUF8143"/>
    <property type="match status" value="1"/>
</dbReference>
<organism evidence="2 3">
    <name type="scientific">Halobacterium hubeiense</name>
    <dbReference type="NCBI Taxonomy" id="1407499"/>
    <lineage>
        <taxon>Archaea</taxon>
        <taxon>Methanobacteriati</taxon>
        <taxon>Methanobacteriota</taxon>
        <taxon>Stenosarchaea group</taxon>
        <taxon>Halobacteria</taxon>
        <taxon>Halobacteriales</taxon>
        <taxon>Halobacteriaceae</taxon>
        <taxon>Halobacterium</taxon>
    </lineage>
</organism>
<dbReference type="RefSeq" id="WP_169793410.1">
    <property type="nucleotide sequence ID" value="NZ_CEML01000001.1"/>
</dbReference>
<evidence type="ECO:0000313" key="3">
    <source>
        <dbReference type="Proteomes" id="UP000066737"/>
    </source>
</evidence>
<keyword evidence="3" id="KW-1185">Reference proteome</keyword>
<feature type="region of interest" description="Disordered" evidence="1">
    <location>
        <begin position="28"/>
        <end position="52"/>
    </location>
</feature>